<evidence type="ECO:0000256" key="2">
    <source>
        <dbReference type="ARBA" id="ARBA00022649"/>
    </source>
</evidence>
<dbReference type="PANTHER" id="PTHR35601">
    <property type="entry name" value="TOXIN RELE"/>
    <property type="match status" value="1"/>
</dbReference>
<dbReference type="Pfam" id="PF05016">
    <property type="entry name" value="ParE_toxin"/>
    <property type="match status" value="1"/>
</dbReference>
<proteinExistence type="inferred from homology"/>
<dbReference type="PANTHER" id="PTHR35601:SF1">
    <property type="entry name" value="TOXIN RELE"/>
    <property type="match status" value="1"/>
</dbReference>
<dbReference type="InterPro" id="IPR035093">
    <property type="entry name" value="RelE/ParE_toxin_dom_sf"/>
</dbReference>
<evidence type="ECO:0000313" key="3">
    <source>
        <dbReference type="EMBL" id="HHE33257.1"/>
    </source>
</evidence>
<organism evidence="3">
    <name type="scientific">Chlorobaculum parvum</name>
    <dbReference type="NCBI Taxonomy" id="274539"/>
    <lineage>
        <taxon>Bacteria</taxon>
        <taxon>Pseudomonadati</taxon>
        <taxon>Chlorobiota</taxon>
        <taxon>Chlorobiia</taxon>
        <taxon>Chlorobiales</taxon>
        <taxon>Chlorobiaceae</taxon>
        <taxon>Chlorobaculum</taxon>
    </lineage>
</organism>
<reference evidence="3" key="1">
    <citation type="journal article" date="2020" name="mSystems">
        <title>Genome- and Community-Level Interaction Insights into Carbon Utilization and Element Cycling Functions of Hydrothermarchaeota in Hydrothermal Sediment.</title>
        <authorList>
            <person name="Zhou Z."/>
            <person name="Liu Y."/>
            <person name="Xu W."/>
            <person name="Pan J."/>
            <person name="Luo Z.H."/>
            <person name="Li M."/>
        </authorList>
    </citation>
    <scope>NUCLEOTIDE SEQUENCE [LARGE SCALE GENOMIC DNA]</scope>
    <source>
        <strain evidence="3">HyVt-633</strain>
    </source>
</reference>
<dbReference type="Gene3D" id="3.30.2310.20">
    <property type="entry name" value="RelE-like"/>
    <property type="match status" value="1"/>
</dbReference>
<evidence type="ECO:0000256" key="1">
    <source>
        <dbReference type="ARBA" id="ARBA00006226"/>
    </source>
</evidence>
<keyword evidence="2" id="KW-1277">Toxin-antitoxin system</keyword>
<name>A0A7C5DFW5_9CHLB</name>
<gene>
    <name evidence="3" type="ORF">ENL07_11765</name>
</gene>
<dbReference type="AlphaFoldDB" id="A0A7C5DFW5"/>
<dbReference type="InterPro" id="IPR007712">
    <property type="entry name" value="RelE/ParE_toxin"/>
</dbReference>
<dbReference type="SUPFAM" id="SSF143011">
    <property type="entry name" value="RelE-like"/>
    <property type="match status" value="1"/>
</dbReference>
<dbReference type="Proteomes" id="UP000886058">
    <property type="component" value="Unassembled WGS sequence"/>
</dbReference>
<protein>
    <submittedName>
        <fullName evidence="3">Type II toxin-antitoxin system RelE/ParE family toxin</fullName>
    </submittedName>
</protein>
<comment type="caution">
    <text evidence="3">The sequence shown here is derived from an EMBL/GenBank/DDBJ whole genome shotgun (WGS) entry which is preliminary data.</text>
</comment>
<accession>A0A7C5DFW5</accession>
<sequence>MSYRIEILRSARKQLEKIQESDRNRIIDSIRSLAENPRPAGSKKLSGRQTWRIRIGVQDSELVILVVTVGHRRDVY</sequence>
<dbReference type="EMBL" id="DRSQ01000250">
    <property type="protein sequence ID" value="HHE33257.1"/>
    <property type="molecule type" value="Genomic_DNA"/>
</dbReference>
<comment type="similarity">
    <text evidence="1">Belongs to the RelE toxin family.</text>
</comment>